<sequence length="91" mass="10528">MFKKLGWSKKQSLTLLRLLKTLDCKKQLRTSRLPKLILCGTKDYANKPGAKRLYKVSANSQLLFIENGKQELNREKPEIMAQAMRSFIKNS</sequence>
<evidence type="ECO:0008006" key="3">
    <source>
        <dbReference type="Google" id="ProtNLM"/>
    </source>
</evidence>
<gene>
    <name evidence="1" type="ORF">D356_01220</name>
</gene>
<proteinExistence type="predicted"/>
<evidence type="ECO:0000313" key="1">
    <source>
        <dbReference type="EMBL" id="EPI13523.1"/>
    </source>
</evidence>
<protein>
    <recommendedName>
        <fullName evidence="3">Acyl-CoA thioester hydrolase</fullName>
    </recommendedName>
</protein>
<dbReference type="Gene3D" id="3.40.50.1820">
    <property type="entry name" value="alpha/beta hydrolase"/>
    <property type="match status" value="1"/>
</dbReference>
<dbReference type="Proteomes" id="UP000014622">
    <property type="component" value="Unassembled WGS sequence"/>
</dbReference>
<comment type="caution">
    <text evidence="1">The sequence shown here is derived from an EMBL/GenBank/DDBJ whole genome shotgun (WGS) entry which is preliminary data.</text>
</comment>
<dbReference type="SUPFAM" id="SSF53474">
    <property type="entry name" value="alpha/beta-Hydrolases"/>
    <property type="match status" value="1"/>
</dbReference>
<name>A0AB73AA97_ENTFC</name>
<evidence type="ECO:0000313" key="2">
    <source>
        <dbReference type="Proteomes" id="UP000014622"/>
    </source>
</evidence>
<dbReference type="InterPro" id="IPR029058">
    <property type="entry name" value="AB_hydrolase_fold"/>
</dbReference>
<dbReference type="EMBL" id="ATIT01000074">
    <property type="protein sequence ID" value="EPI13523.1"/>
    <property type="molecule type" value="Genomic_DNA"/>
</dbReference>
<dbReference type="AlphaFoldDB" id="A0AB73AA97"/>
<accession>A0AB73AA97</accession>
<organism evidence="1 2">
    <name type="scientific">Enterococcus faecium SD2A-2</name>
    <dbReference type="NCBI Taxonomy" id="1244154"/>
    <lineage>
        <taxon>Bacteria</taxon>
        <taxon>Bacillati</taxon>
        <taxon>Bacillota</taxon>
        <taxon>Bacilli</taxon>
        <taxon>Lactobacillales</taxon>
        <taxon>Enterococcaceae</taxon>
        <taxon>Enterococcus</taxon>
    </lineage>
</organism>
<reference evidence="1 2" key="1">
    <citation type="submission" date="2013-06" db="EMBL/GenBank/DDBJ databases">
        <authorList>
            <person name="Weinstock G."/>
            <person name="Sodergren E."/>
            <person name="Lobos E.A."/>
            <person name="Fulton L."/>
            <person name="Fulton R."/>
            <person name="Courtney L."/>
            <person name="Fronick C."/>
            <person name="O'Laughlin M."/>
            <person name="Godfrey J."/>
            <person name="Wilson R.M."/>
            <person name="Miner T."/>
            <person name="Farmer C."/>
            <person name="Delehaunty K."/>
            <person name="Cordes M."/>
            <person name="Minx P."/>
            <person name="Tomlinson C."/>
            <person name="Chen J."/>
            <person name="Wollam A."/>
            <person name="Pepin K.H."/>
            <person name="Bhonagiri V."/>
            <person name="Zhang X."/>
            <person name="Warren W."/>
            <person name="Mitreva M."/>
            <person name="Mardis E.R."/>
            <person name="Wilson R.K."/>
        </authorList>
    </citation>
    <scope>NUCLEOTIDE SEQUENCE [LARGE SCALE GENOMIC DNA]</scope>
    <source>
        <strain evidence="1 2">SD2A-2</strain>
    </source>
</reference>